<dbReference type="RefSeq" id="WP_311401400.1">
    <property type="nucleotide sequence ID" value="NZ_JAVRBG010000006.1"/>
</dbReference>
<evidence type="ECO:0000313" key="2">
    <source>
        <dbReference type="EMBL" id="MDT0294466.1"/>
    </source>
</evidence>
<sequence>MQKKKTAIILGASGLTGSHLLQELLKDDRYEKIKVFTRRSLYITHSKLEECQVDLFRLTEEKENFTADEVFCCIGSTKKKTPNEELYEKVDVGIPSAAAKLSKENGIATFIVISALGADRNSRFFYNQMKGKMENQVLQQKIKHTYILRPSLISGKRKEKRTFEFLWKQIKKVANLFMMGSLKKFRSISAENIAKAMIVLANAPQDERIIESHEINKIGSKT</sequence>
<name>A0ABU2KIC8_9FLAO</name>
<dbReference type="Proteomes" id="UP001182991">
    <property type="component" value="Unassembled WGS sequence"/>
</dbReference>
<dbReference type="Pfam" id="PF13460">
    <property type="entry name" value="NAD_binding_10"/>
    <property type="match status" value="1"/>
</dbReference>
<gene>
    <name evidence="2" type="ORF">RLT85_07450</name>
</gene>
<dbReference type="InterPro" id="IPR036291">
    <property type="entry name" value="NAD(P)-bd_dom_sf"/>
</dbReference>
<dbReference type="PANTHER" id="PTHR14097:SF7">
    <property type="entry name" value="OXIDOREDUCTASE HTATIP2"/>
    <property type="match status" value="1"/>
</dbReference>
<dbReference type="Gene3D" id="3.40.50.720">
    <property type="entry name" value="NAD(P)-binding Rossmann-like Domain"/>
    <property type="match status" value="1"/>
</dbReference>
<reference evidence="3" key="1">
    <citation type="submission" date="2023-07" db="EMBL/GenBank/DDBJ databases">
        <title>Isolating and identifying novel microbial strains from the Mariana Trench.</title>
        <authorList>
            <person name="Fu H."/>
        </authorList>
    </citation>
    <scope>NUCLEOTIDE SEQUENCE [LARGE SCALE GENOMIC DNA]</scope>
    <source>
        <strain evidence="3">T-y2</strain>
    </source>
</reference>
<dbReference type="InterPro" id="IPR016040">
    <property type="entry name" value="NAD(P)-bd_dom"/>
</dbReference>
<accession>A0ABU2KIC8</accession>
<organism evidence="2 3">
    <name type="scientific">Mesonia ostreae</name>
    <dbReference type="NCBI Taxonomy" id="861110"/>
    <lineage>
        <taxon>Bacteria</taxon>
        <taxon>Pseudomonadati</taxon>
        <taxon>Bacteroidota</taxon>
        <taxon>Flavobacteriia</taxon>
        <taxon>Flavobacteriales</taxon>
        <taxon>Flavobacteriaceae</taxon>
        <taxon>Mesonia</taxon>
    </lineage>
</organism>
<dbReference type="SUPFAM" id="SSF51735">
    <property type="entry name" value="NAD(P)-binding Rossmann-fold domains"/>
    <property type="match status" value="1"/>
</dbReference>
<keyword evidence="3" id="KW-1185">Reference proteome</keyword>
<proteinExistence type="predicted"/>
<dbReference type="EMBL" id="JAVRBG010000006">
    <property type="protein sequence ID" value="MDT0294466.1"/>
    <property type="molecule type" value="Genomic_DNA"/>
</dbReference>
<comment type="caution">
    <text evidence="2">The sequence shown here is derived from an EMBL/GenBank/DDBJ whole genome shotgun (WGS) entry which is preliminary data.</text>
</comment>
<evidence type="ECO:0000259" key="1">
    <source>
        <dbReference type="Pfam" id="PF13460"/>
    </source>
</evidence>
<protein>
    <submittedName>
        <fullName evidence="2">NAD(P)H-binding protein</fullName>
    </submittedName>
</protein>
<feature type="domain" description="NAD(P)-binding" evidence="1">
    <location>
        <begin position="11"/>
        <end position="151"/>
    </location>
</feature>
<evidence type="ECO:0000313" key="3">
    <source>
        <dbReference type="Proteomes" id="UP001182991"/>
    </source>
</evidence>
<dbReference type="PANTHER" id="PTHR14097">
    <property type="entry name" value="OXIDOREDUCTASE HTATIP2"/>
    <property type="match status" value="1"/>
</dbReference>